<feature type="repeat" description="PPR" evidence="2">
    <location>
        <begin position="637"/>
        <end position="672"/>
    </location>
</feature>
<proteinExistence type="predicted"/>
<dbReference type="PROSITE" id="PS51375">
    <property type="entry name" value="PPR"/>
    <property type="match status" value="7"/>
</dbReference>
<dbReference type="PANTHER" id="PTHR24015:SF1909">
    <property type="entry name" value="REPEAT-CONTAINING PROTEIN, PUTATIVE-RELATED"/>
    <property type="match status" value="1"/>
</dbReference>
<dbReference type="FunFam" id="1.25.40.10:FF:000285">
    <property type="entry name" value="Pentatricopeptide repeat-containing protein, chloroplastic"/>
    <property type="match status" value="1"/>
</dbReference>
<dbReference type="FunFam" id="1.25.40.10:FF:000090">
    <property type="entry name" value="Pentatricopeptide repeat-containing protein, chloroplastic"/>
    <property type="match status" value="1"/>
</dbReference>
<dbReference type="InterPro" id="IPR046848">
    <property type="entry name" value="E_motif"/>
</dbReference>
<dbReference type="GO" id="GO:0003723">
    <property type="term" value="F:RNA binding"/>
    <property type="evidence" value="ECO:0007669"/>
    <property type="project" value="InterPro"/>
</dbReference>
<dbReference type="Pfam" id="PF20431">
    <property type="entry name" value="E_motif"/>
    <property type="match status" value="1"/>
</dbReference>
<protein>
    <submittedName>
        <fullName evidence="3">Pentatricopeptide repeat-containing protein</fullName>
        <ecNumber evidence="3">3.6.4.12</ecNumber>
    </submittedName>
</protein>
<organism evidence="3 4">
    <name type="scientific">Apostasia shenzhenica</name>
    <dbReference type="NCBI Taxonomy" id="1088818"/>
    <lineage>
        <taxon>Eukaryota</taxon>
        <taxon>Viridiplantae</taxon>
        <taxon>Streptophyta</taxon>
        <taxon>Embryophyta</taxon>
        <taxon>Tracheophyta</taxon>
        <taxon>Spermatophyta</taxon>
        <taxon>Magnoliopsida</taxon>
        <taxon>Liliopsida</taxon>
        <taxon>Asparagales</taxon>
        <taxon>Orchidaceae</taxon>
        <taxon>Apostasioideae</taxon>
        <taxon>Apostasia</taxon>
    </lineage>
</organism>
<feature type="repeat" description="PPR" evidence="2">
    <location>
        <begin position="298"/>
        <end position="332"/>
    </location>
</feature>
<dbReference type="Gene3D" id="1.25.40.10">
    <property type="entry name" value="Tetratricopeptide repeat domain"/>
    <property type="match status" value="6"/>
</dbReference>
<dbReference type="InterPro" id="IPR046960">
    <property type="entry name" value="PPR_At4g14850-like_plant"/>
</dbReference>
<sequence length="824" mass="91663">MLRFVFRLSRTLQCLDPKFFHFCAHQEACRFTLPSLLKNCAYRLDIAHGRRTHARILQMGLQSDPYIASSLISLYSKCDHLWDAVQVFNELPHRDATTWNTMVTGYFLHKCMEEALSWLKKMQLAGVKPNGHSLTILLTACGDGCLGLDLGVQVHGFLVRNLFYRDSFALTALIHMYSRAGQIARALQVFEAELDKSVSMWNAIISGFCYNGFWVRSLELFILMMNEGCEVWSKVASSVIAACSMGGAIELGEGVHCFVIKMGFEQDTYVSTSLITFYANVGSVDRASKIFDSLPNKTVPLWNSVLSAFVHNDCASEALACYNKMLSFDVVPDSITISNVLSACSMISQWLFGRKIHGLLIRRPDLRNKVVQNSLISMYMRSGDVSGAKMLFSSMEERDDVILSSMITGFCQNKNFNLGLGAFNQYRAEGFIPDSGTFSSLIPVCTALDCVQLGLQIHTLAIKNGTNFDIFVGSALIDLYSKFGFSSSAGNIFSAIPNKNVVVWNSMISGYSHNGLITESISTFIEMTQSSDLFPDSVSITSVLVSISSLAALAKGKMIHGYLVRNGIQCDNLVSNSFIDMYMKCGCLRYAQVIFGQTSTRNIVAWNTMIAGYGCHGHCLKAIELFDEMQRLKVTPDGTTFLSLISSCSHSGLVEEGRRIYNLMINDYGIKPTLEHYADMVDLFSRAGCLDEAYDFIKAMPLEPSESMWLCFLSACRSHRALHLGGKASEHLLKTKLQESGSYSQLVGFYGEIGLLEKAARLRARMKAYGMIKNPGFSWIELKDRVHVFYSGVSSSPLITEIHATLKGLQKTMKPKLVDEFKLL</sequence>
<dbReference type="InterPro" id="IPR011990">
    <property type="entry name" value="TPR-like_helical_dom_sf"/>
</dbReference>
<dbReference type="GO" id="GO:0003678">
    <property type="term" value="F:DNA helicase activity"/>
    <property type="evidence" value="ECO:0007669"/>
    <property type="project" value="UniProtKB-EC"/>
</dbReference>
<evidence type="ECO:0000313" key="3">
    <source>
        <dbReference type="EMBL" id="PKA47603.1"/>
    </source>
</evidence>
<dbReference type="Pfam" id="PF01535">
    <property type="entry name" value="PPR"/>
    <property type="match status" value="8"/>
</dbReference>
<dbReference type="OrthoDB" id="1887476at2759"/>
<dbReference type="EC" id="3.6.4.12" evidence="3"/>
<keyword evidence="4" id="KW-1185">Reference proteome</keyword>
<name>A0A2H9ZWF4_9ASPA</name>
<dbReference type="FunFam" id="1.25.40.10:FF:000361">
    <property type="entry name" value="Pentatricopeptide repeat-containing protein chloroplastic"/>
    <property type="match status" value="1"/>
</dbReference>
<dbReference type="Proteomes" id="UP000236161">
    <property type="component" value="Unassembled WGS sequence"/>
</dbReference>
<evidence type="ECO:0000313" key="4">
    <source>
        <dbReference type="Proteomes" id="UP000236161"/>
    </source>
</evidence>
<keyword evidence="1" id="KW-0677">Repeat</keyword>
<feature type="repeat" description="PPR" evidence="2">
    <location>
        <begin position="500"/>
        <end position="535"/>
    </location>
</feature>
<feature type="repeat" description="PPR" evidence="2">
    <location>
        <begin position="95"/>
        <end position="129"/>
    </location>
</feature>
<evidence type="ECO:0000256" key="1">
    <source>
        <dbReference type="ARBA" id="ARBA00022737"/>
    </source>
</evidence>
<dbReference type="AlphaFoldDB" id="A0A2H9ZWF4"/>
<accession>A0A2H9ZWF4</accession>
<feature type="repeat" description="PPR" evidence="2">
    <location>
        <begin position="602"/>
        <end position="636"/>
    </location>
</feature>
<gene>
    <name evidence="3" type="primary">PCMP-E26</name>
    <name evidence="3" type="ORF">AXF42_Ash014799</name>
</gene>
<dbReference type="NCBIfam" id="TIGR00756">
    <property type="entry name" value="PPR"/>
    <property type="match status" value="8"/>
</dbReference>
<dbReference type="EMBL" id="KZ453122">
    <property type="protein sequence ID" value="PKA47603.1"/>
    <property type="molecule type" value="Genomic_DNA"/>
</dbReference>
<dbReference type="InterPro" id="IPR002885">
    <property type="entry name" value="PPR_rpt"/>
</dbReference>
<dbReference type="PANTHER" id="PTHR24015">
    <property type="entry name" value="OS07G0578800 PROTEIN-RELATED"/>
    <property type="match status" value="1"/>
</dbReference>
<dbReference type="GO" id="GO:0016787">
    <property type="term" value="F:hydrolase activity"/>
    <property type="evidence" value="ECO:0007669"/>
    <property type="project" value="UniProtKB-KW"/>
</dbReference>
<keyword evidence="3" id="KW-0378">Hydrolase</keyword>
<feature type="repeat" description="PPR" evidence="2">
    <location>
        <begin position="197"/>
        <end position="231"/>
    </location>
</feature>
<reference evidence="3 4" key="1">
    <citation type="journal article" date="2017" name="Nature">
        <title>The Apostasia genome and the evolution of orchids.</title>
        <authorList>
            <person name="Zhang G.Q."/>
            <person name="Liu K.W."/>
            <person name="Li Z."/>
            <person name="Lohaus R."/>
            <person name="Hsiao Y.Y."/>
            <person name="Niu S.C."/>
            <person name="Wang J.Y."/>
            <person name="Lin Y.C."/>
            <person name="Xu Q."/>
            <person name="Chen L.J."/>
            <person name="Yoshida K."/>
            <person name="Fujiwara S."/>
            <person name="Wang Z.W."/>
            <person name="Zhang Y.Q."/>
            <person name="Mitsuda N."/>
            <person name="Wang M."/>
            <person name="Liu G.H."/>
            <person name="Pecoraro L."/>
            <person name="Huang H.X."/>
            <person name="Xiao X.J."/>
            <person name="Lin M."/>
            <person name="Wu X.Y."/>
            <person name="Wu W.L."/>
            <person name="Chen Y.Y."/>
            <person name="Chang S.B."/>
            <person name="Sakamoto S."/>
            <person name="Ohme-Takagi M."/>
            <person name="Yagi M."/>
            <person name="Zeng S.J."/>
            <person name="Shen C.Y."/>
            <person name="Yeh C.M."/>
            <person name="Luo Y.B."/>
            <person name="Tsai W.C."/>
            <person name="Van de Peer Y."/>
            <person name="Liu Z.J."/>
        </authorList>
    </citation>
    <scope>NUCLEOTIDE SEQUENCE [LARGE SCALE GENOMIC DNA]</scope>
    <source>
        <strain evidence="4">cv. Shenzhen</strain>
        <tissue evidence="3">Stem</tissue>
    </source>
</reference>
<feature type="repeat" description="PPR" evidence="2">
    <location>
        <begin position="399"/>
        <end position="433"/>
    </location>
</feature>
<dbReference type="GO" id="GO:0009451">
    <property type="term" value="P:RNA modification"/>
    <property type="evidence" value="ECO:0007669"/>
    <property type="project" value="InterPro"/>
</dbReference>
<dbReference type="Pfam" id="PF13041">
    <property type="entry name" value="PPR_2"/>
    <property type="match status" value="2"/>
</dbReference>
<evidence type="ECO:0000256" key="2">
    <source>
        <dbReference type="PROSITE-ProRule" id="PRU00708"/>
    </source>
</evidence>